<evidence type="ECO:0000313" key="2">
    <source>
        <dbReference type="Proteomes" id="UP000242254"/>
    </source>
</evidence>
<dbReference type="Proteomes" id="UP000242254">
    <property type="component" value="Unassembled WGS sequence"/>
</dbReference>
<dbReference type="AlphaFoldDB" id="A0A2G4T3Z9"/>
<protein>
    <submittedName>
        <fullName evidence="1">Uncharacterized protein</fullName>
    </submittedName>
</protein>
<keyword evidence="2" id="KW-1185">Reference proteome</keyword>
<dbReference type="RefSeq" id="XP_023469459.1">
    <property type="nucleotide sequence ID" value="XM_023608300.1"/>
</dbReference>
<organism evidence="1 2">
    <name type="scientific">Rhizopus microsporus ATCC 52813</name>
    <dbReference type="NCBI Taxonomy" id="1340429"/>
    <lineage>
        <taxon>Eukaryota</taxon>
        <taxon>Fungi</taxon>
        <taxon>Fungi incertae sedis</taxon>
        <taxon>Mucoromycota</taxon>
        <taxon>Mucoromycotina</taxon>
        <taxon>Mucoromycetes</taxon>
        <taxon>Mucorales</taxon>
        <taxon>Mucorineae</taxon>
        <taxon>Rhizopodaceae</taxon>
        <taxon>Rhizopus</taxon>
    </lineage>
</organism>
<accession>A0A2G4T3Z9</accession>
<sequence>MYGVLATEPPQPQYVCKNYGKSCKVHAMADVITSASKSLDADSFSTYDDIEICRQPASSFYQFFSQDDDAPSLTCLLVAASRLIAELSQTRAELQKAQEEISRPRLQASSRTIHSDSSLDKLQSLDFLFAAHSFTSWIKSQLMIQLIVAGYGKPCNPLLSQRFLHYYRIYSMMCT</sequence>
<proteinExistence type="predicted"/>
<evidence type="ECO:0000313" key="1">
    <source>
        <dbReference type="EMBL" id="PHZ15751.1"/>
    </source>
</evidence>
<name>A0A2G4T3Z9_RHIZD</name>
<reference evidence="1 2" key="1">
    <citation type="journal article" date="2016" name="Proc. Natl. Acad. Sci. U.S.A.">
        <title>Lipid metabolic changes in an early divergent fungus govern the establishment of a mutualistic symbiosis with endobacteria.</title>
        <authorList>
            <person name="Lastovetsky O.A."/>
            <person name="Gaspar M.L."/>
            <person name="Mondo S.J."/>
            <person name="LaButti K.M."/>
            <person name="Sandor L."/>
            <person name="Grigoriev I.V."/>
            <person name="Henry S.A."/>
            <person name="Pawlowska T.E."/>
        </authorList>
    </citation>
    <scope>NUCLEOTIDE SEQUENCE [LARGE SCALE GENOMIC DNA]</scope>
    <source>
        <strain evidence="1 2">ATCC 52813</strain>
    </source>
</reference>
<dbReference type="GeneID" id="35439290"/>
<dbReference type="EMBL" id="KZ303844">
    <property type="protein sequence ID" value="PHZ15751.1"/>
    <property type="molecule type" value="Genomic_DNA"/>
</dbReference>
<gene>
    <name evidence="1" type="ORF">RHIMIDRAFT_235090</name>
</gene>